<protein>
    <submittedName>
        <fullName evidence="3">Glycosyltransferase</fullName>
    </submittedName>
</protein>
<keyword evidence="1" id="KW-1133">Transmembrane helix</keyword>
<sequence length="316" mass="35355">MDATPPDPKISVIVPAKNAGTQLQPCLDALFNQSIPVYEVILVDGNSTDDTVEIAGQYPLRIISEDYGTVGGARQAGFEEASGDYVAYTDADCRPLPDWLEHLSPELRRGVAGVGGGVRNIGSGIWEESIALALDTFLGSANSVQDRLIPYKKKVSSISGCNCMYRRLDLLEVGGFDVGLPVNEDTELNRRIRRLGDLVYTPDALVLHEQKRGLGDFARRMHFFGYGRGRNRLWDLQVAPPVLGLFVIFTYFSFFEVFLLLLLIYFGLIILFDLAIFVRTRRPAYLLSVPVVYLVEHLSYMLGFWHGLAHSFWRKS</sequence>
<feature type="transmembrane region" description="Helical" evidence="1">
    <location>
        <begin position="258"/>
        <end position="278"/>
    </location>
</feature>
<name>A0A8A3S879_9EURY</name>
<dbReference type="AlphaFoldDB" id="A0A8A3S879"/>
<organism evidence="3 4">
    <name type="scientific">Methanofollis aquaemaris</name>
    <dbReference type="NCBI Taxonomy" id="126734"/>
    <lineage>
        <taxon>Archaea</taxon>
        <taxon>Methanobacteriati</taxon>
        <taxon>Methanobacteriota</taxon>
        <taxon>Stenosarchaea group</taxon>
        <taxon>Methanomicrobia</taxon>
        <taxon>Methanomicrobiales</taxon>
        <taxon>Methanomicrobiaceae</taxon>
        <taxon>Methanofollis</taxon>
    </lineage>
</organism>
<evidence type="ECO:0000313" key="4">
    <source>
        <dbReference type="Proteomes" id="UP001042704"/>
    </source>
</evidence>
<keyword evidence="1" id="KW-0812">Transmembrane</keyword>
<dbReference type="PANTHER" id="PTHR43685">
    <property type="entry name" value="GLYCOSYLTRANSFERASE"/>
    <property type="match status" value="1"/>
</dbReference>
<dbReference type="PANTHER" id="PTHR43685:SF14">
    <property type="entry name" value="GLYCOSYLTRANSFERASE 2-LIKE DOMAIN-CONTAINING PROTEIN"/>
    <property type="match status" value="1"/>
</dbReference>
<proteinExistence type="predicted"/>
<dbReference type="InterPro" id="IPR029044">
    <property type="entry name" value="Nucleotide-diphossugar_trans"/>
</dbReference>
<dbReference type="SUPFAM" id="SSF53448">
    <property type="entry name" value="Nucleotide-diphospho-sugar transferases"/>
    <property type="match status" value="1"/>
</dbReference>
<dbReference type="EMBL" id="CP036172">
    <property type="protein sequence ID" value="QSZ67894.1"/>
    <property type="molecule type" value="Genomic_DNA"/>
</dbReference>
<evidence type="ECO:0000259" key="2">
    <source>
        <dbReference type="Pfam" id="PF00535"/>
    </source>
</evidence>
<keyword evidence="1" id="KW-0472">Membrane</keyword>
<dbReference type="Proteomes" id="UP001042704">
    <property type="component" value="Chromosome"/>
</dbReference>
<keyword evidence="4" id="KW-1185">Reference proteome</keyword>
<feature type="transmembrane region" description="Helical" evidence="1">
    <location>
        <begin position="285"/>
        <end position="308"/>
    </location>
</feature>
<evidence type="ECO:0000256" key="1">
    <source>
        <dbReference type="SAM" id="Phobius"/>
    </source>
</evidence>
<feature type="domain" description="Glycosyltransferase 2-like" evidence="2">
    <location>
        <begin position="11"/>
        <end position="168"/>
    </location>
</feature>
<dbReference type="Gene3D" id="3.90.550.10">
    <property type="entry name" value="Spore Coat Polysaccharide Biosynthesis Protein SpsA, Chain A"/>
    <property type="match status" value="1"/>
</dbReference>
<dbReference type="GeneID" id="76424798"/>
<reference evidence="3" key="1">
    <citation type="journal article" date="2001" name="Int. J. Syst. Evol. Microbiol.">
        <title>Methanofollis aquaemaris sp. nov., a methanogen isolated from an aquaculture fish pond.</title>
        <authorList>
            <person name="Lai M.C."/>
            <person name="Chen S.C."/>
        </authorList>
    </citation>
    <scope>NUCLEOTIDE SEQUENCE</scope>
    <source>
        <strain evidence="3">N2F9704</strain>
    </source>
</reference>
<dbReference type="Pfam" id="PF00535">
    <property type="entry name" value="Glycos_transf_2"/>
    <property type="match status" value="1"/>
</dbReference>
<gene>
    <name evidence="3" type="ORF">RJ40_10505</name>
</gene>
<dbReference type="RefSeq" id="WP_265580811.1">
    <property type="nucleotide sequence ID" value="NZ_CP036172.1"/>
</dbReference>
<reference evidence="3" key="2">
    <citation type="submission" date="2019-02" db="EMBL/GenBank/DDBJ databases">
        <authorList>
            <person name="Chen S.-C."/>
            <person name="Chien H.-H."/>
            <person name="Lai M.-C."/>
        </authorList>
    </citation>
    <scope>NUCLEOTIDE SEQUENCE</scope>
    <source>
        <strain evidence="3">N2F9704</strain>
    </source>
</reference>
<accession>A0A8A3S879</accession>
<dbReference type="InterPro" id="IPR001173">
    <property type="entry name" value="Glyco_trans_2-like"/>
</dbReference>
<evidence type="ECO:0000313" key="3">
    <source>
        <dbReference type="EMBL" id="QSZ67894.1"/>
    </source>
</evidence>
<dbReference type="InterPro" id="IPR050834">
    <property type="entry name" value="Glycosyltransf_2"/>
</dbReference>
<dbReference type="KEGG" id="maqe:RJ40_10505"/>